<feature type="transmembrane region" description="Helical" evidence="1">
    <location>
        <begin position="32"/>
        <end position="52"/>
    </location>
</feature>
<evidence type="ECO:0000313" key="2">
    <source>
        <dbReference type="EMBL" id="MFD1366217.1"/>
    </source>
</evidence>
<dbReference type="RefSeq" id="WP_317786501.1">
    <property type="nucleotide sequence ID" value="NZ_AP028461.1"/>
</dbReference>
<name>A0ABW4A6G5_9ACTN</name>
<proteinExistence type="predicted"/>
<comment type="caution">
    <text evidence="2">The sequence shown here is derived from an EMBL/GenBank/DDBJ whole genome shotgun (WGS) entry which is preliminary data.</text>
</comment>
<keyword evidence="1" id="KW-1133">Transmembrane helix</keyword>
<keyword evidence="1" id="KW-0812">Transmembrane</keyword>
<gene>
    <name evidence="2" type="ORF">ACFQ5G_12755</name>
</gene>
<keyword evidence="1" id="KW-0472">Membrane</keyword>
<sequence length="116" mass="11524">MYGKAIVAILTAGIVAAYQALSGDQTIEPAEWVSVAIAIVTAVGVWLVPLAPGAAWAKTAVAVVLAVLQVLTTAILDGLGTDEILLMLITAAGAAGIWIAPAESTTGVSVGVGADR</sequence>
<protein>
    <recommendedName>
        <fullName evidence="4">Holin</fullName>
    </recommendedName>
</protein>
<evidence type="ECO:0008006" key="4">
    <source>
        <dbReference type="Google" id="ProtNLM"/>
    </source>
</evidence>
<evidence type="ECO:0000256" key="1">
    <source>
        <dbReference type="SAM" id="Phobius"/>
    </source>
</evidence>
<dbReference type="Proteomes" id="UP001597183">
    <property type="component" value="Unassembled WGS sequence"/>
</dbReference>
<accession>A0ABW4A6G5</accession>
<evidence type="ECO:0000313" key="3">
    <source>
        <dbReference type="Proteomes" id="UP001597183"/>
    </source>
</evidence>
<feature type="transmembrane region" description="Helical" evidence="1">
    <location>
        <begin position="59"/>
        <end position="78"/>
    </location>
</feature>
<organism evidence="2 3">
    <name type="scientific">Actinoplanes sichuanensis</name>
    <dbReference type="NCBI Taxonomy" id="512349"/>
    <lineage>
        <taxon>Bacteria</taxon>
        <taxon>Bacillati</taxon>
        <taxon>Actinomycetota</taxon>
        <taxon>Actinomycetes</taxon>
        <taxon>Micromonosporales</taxon>
        <taxon>Micromonosporaceae</taxon>
        <taxon>Actinoplanes</taxon>
    </lineage>
</organism>
<keyword evidence="3" id="KW-1185">Reference proteome</keyword>
<dbReference type="EMBL" id="JBHTMK010000016">
    <property type="protein sequence ID" value="MFD1366217.1"/>
    <property type="molecule type" value="Genomic_DNA"/>
</dbReference>
<feature type="transmembrane region" description="Helical" evidence="1">
    <location>
        <begin position="84"/>
        <end position="100"/>
    </location>
</feature>
<reference evidence="3" key="1">
    <citation type="journal article" date="2019" name="Int. J. Syst. Evol. Microbiol.">
        <title>The Global Catalogue of Microorganisms (GCM) 10K type strain sequencing project: providing services to taxonomists for standard genome sequencing and annotation.</title>
        <authorList>
            <consortium name="The Broad Institute Genomics Platform"/>
            <consortium name="The Broad Institute Genome Sequencing Center for Infectious Disease"/>
            <person name="Wu L."/>
            <person name="Ma J."/>
        </authorList>
    </citation>
    <scope>NUCLEOTIDE SEQUENCE [LARGE SCALE GENOMIC DNA]</scope>
    <source>
        <strain evidence="3">CCM 7526</strain>
    </source>
</reference>